<accession>A0A0K2UFI6</accession>
<protein>
    <submittedName>
        <fullName evidence="1">Uncharacterized protein</fullName>
    </submittedName>
</protein>
<dbReference type="EMBL" id="HACA01019474">
    <property type="protein sequence ID" value="CDW36835.1"/>
    <property type="molecule type" value="Transcribed_RNA"/>
</dbReference>
<name>A0A0K2UFI6_LEPSM</name>
<sequence length="40" mass="4630">MTEDFICSTWKPLLHRSWLSRGHLSSPSASFKSWIGRRAP</sequence>
<reference evidence="1" key="1">
    <citation type="submission" date="2014-05" db="EMBL/GenBank/DDBJ databases">
        <authorList>
            <person name="Chronopoulou M."/>
        </authorList>
    </citation>
    <scope>NUCLEOTIDE SEQUENCE</scope>
    <source>
        <tissue evidence="1">Whole organism</tissue>
    </source>
</reference>
<proteinExistence type="predicted"/>
<dbReference type="AlphaFoldDB" id="A0A0K2UFI6"/>
<organism evidence="1">
    <name type="scientific">Lepeophtheirus salmonis</name>
    <name type="common">Salmon louse</name>
    <name type="synonym">Caligus salmonis</name>
    <dbReference type="NCBI Taxonomy" id="72036"/>
    <lineage>
        <taxon>Eukaryota</taxon>
        <taxon>Metazoa</taxon>
        <taxon>Ecdysozoa</taxon>
        <taxon>Arthropoda</taxon>
        <taxon>Crustacea</taxon>
        <taxon>Multicrustacea</taxon>
        <taxon>Hexanauplia</taxon>
        <taxon>Copepoda</taxon>
        <taxon>Siphonostomatoida</taxon>
        <taxon>Caligidae</taxon>
        <taxon>Lepeophtheirus</taxon>
    </lineage>
</organism>
<evidence type="ECO:0000313" key="1">
    <source>
        <dbReference type="EMBL" id="CDW36835.1"/>
    </source>
</evidence>